<dbReference type="InterPro" id="IPR016161">
    <property type="entry name" value="Ald_DH/histidinol_DH"/>
</dbReference>
<dbReference type="InterPro" id="IPR029510">
    <property type="entry name" value="Ald_DH_CS_GLU"/>
</dbReference>
<dbReference type="InterPro" id="IPR016160">
    <property type="entry name" value="Ald_DH_CS_CYS"/>
</dbReference>
<reference evidence="9 10" key="1">
    <citation type="submission" date="2019-06" db="EMBL/GenBank/DDBJ databases">
        <title>Flavobacteriaceae Paucihalobacterium erythroidium CWB-1, complete genome.</title>
        <authorList>
            <person name="Wu S."/>
        </authorList>
    </citation>
    <scope>NUCLEOTIDE SEQUENCE [LARGE SCALE GENOMIC DNA]</scope>
    <source>
        <strain evidence="9 10">CWB-1</strain>
    </source>
</reference>
<comment type="caution">
    <text evidence="9">The sequence shown here is derived from an EMBL/GenBank/DDBJ whole genome shotgun (WGS) entry which is preliminary data.</text>
</comment>
<evidence type="ECO:0000256" key="7">
    <source>
        <dbReference type="RuleBase" id="RU003345"/>
    </source>
</evidence>
<feature type="active site" evidence="5">
    <location>
        <position position="249"/>
    </location>
</feature>
<evidence type="ECO:0000256" key="4">
    <source>
        <dbReference type="PIRNR" id="PIRNR036492"/>
    </source>
</evidence>
<accession>A0A506PQK5</accession>
<comment type="similarity">
    <text evidence="1 4 7">Belongs to the aldehyde dehydrogenase family.</text>
</comment>
<dbReference type="Proteomes" id="UP000317332">
    <property type="component" value="Unassembled WGS sequence"/>
</dbReference>
<evidence type="ECO:0000256" key="6">
    <source>
        <dbReference type="PROSITE-ProRule" id="PRU10007"/>
    </source>
</evidence>
<dbReference type="PIRSF" id="PIRSF036492">
    <property type="entry name" value="ALDH"/>
    <property type="match status" value="1"/>
</dbReference>
<evidence type="ECO:0000313" key="9">
    <source>
        <dbReference type="EMBL" id="TPV35879.1"/>
    </source>
</evidence>
<dbReference type="InterPro" id="IPR015590">
    <property type="entry name" value="Aldehyde_DH_dom"/>
</dbReference>
<dbReference type="SUPFAM" id="SSF53720">
    <property type="entry name" value="ALDH-like"/>
    <property type="match status" value="1"/>
</dbReference>
<feature type="domain" description="Aldehyde dehydrogenase" evidence="8">
    <location>
        <begin position="17"/>
        <end position="435"/>
    </location>
</feature>
<keyword evidence="2 4" id="KW-0560">Oxidoreductase</keyword>
<dbReference type="PROSITE" id="PS00070">
    <property type="entry name" value="ALDEHYDE_DEHYDR_CYS"/>
    <property type="match status" value="1"/>
</dbReference>
<dbReference type="PROSITE" id="PS00687">
    <property type="entry name" value="ALDEHYDE_DEHYDR_GLU"/>
    <property type="match status" value="1"/>
</dbReference>
<dbReference type="CDD" id="cd07134">
    <property type="entry name" value="ALDH_AlkH-like"/>
    <property type="match status" value="1"/>
</dbReference>
<name>A0A506PQK5_9FLAO</name>
<evidence type="ECO:0000256" key="2">
    <source>
        <dbReference type="ARBA" id="ARBA00023002"/>
    </source>
</evidence>
<keyword evidence="3" id="KW-0520">NAD</keyword>
<dbReference type="FunFam" id="3.40.605.10:FF:000004">
    <property type="entry name" value="Aldehyde dehydrogenase"/>
    <property type="match status" value="1"/>
</dbReference>
<protein>
    <recommendedName>
        <fullName evidence="4">Aldehyde dehydrogenase</fullName>
    </recommendedName>
</protein>
<evidence type="ECO:0000259" key="8">
    <source>
        <dbReference type="Pfam" id="PF00171"/>
    </source>
</evidence>
<keyword evidence="10" id="KW-1185">Reference proteome</keyword>
<gene>
    <name evidence="9" type="ORF">FJ651_02885</name>
</gene>
<evidence type="ECO:0000313" key="10">
    <source>
        <dbReference type="Proteomes" id="UP000317332"/>
    </source>
</evidence>
<evidence type="ECO:0000256" key="5">
    <source>
        <dbReference type="PIRSR" id="PIRSR036492-1"/>
    </source>
</evidence>
<dbReference type="FunFam" id="3.40.309.10:FF:000003">
    <property type="entry name" value="Aldehyde dehydrogenase"/>
    <property type="match status" value="1"/>
</dbReference>
<sequence>MNIVENPYLTLFQKQQAYQFEVGNTTVKARLQKLNRLKAALEVTYRSQIHVALKKDLNKSITETDLTEIYPIISEIKHVKRHLWHWVKNQKVPTPLSLFGASSYIKYEPKGVCLIISPWNFPLNLTFGPLVSAIAAGNTVILKPSEMTPHTSALMKTMVQDLFDETEVALVEGEVETAQHLLNLPFNHIFFTGSPAVGKIVMKAAAAHLSSVTLELGGKSPAIIDQSANLKTTARRLIWGKLVNCGQTCIAPDYVLIDKTSQDVFIDHCIKSIEFYYSQLPETSNSYGRIVNQHHLNRLKSLIDDAVAKGATVAYGGNIIESENYIQPTIITNCNNEMRILQEEIFGPILPIVNFRNTEDILHHINANHKPLAVYIFSDKKSFIKTISNNTRAGTTVINNNLIQFNNHHLPFGGSNNSGIGKSHGYYGFKAFSNERAFMKQHFKGISEYVTPPYTSIKEKIAALTVRWF</sequence>
<organism evidence="9 10">
    <name type="scientific">Paucihalobacter ruber</name>
    <dbReference type="NCBI Taxonomy" id="2567861"/>
    <lineage>
        <taxon>Bacteria</taxon>
        <taxon>Pseudomonadati</taxon>
        <taxon>Bacteroidota</taxon>
        <taxon>Flavobacteriia</taxon>
        <taxon>Flavobacteriales</taxon>
        <taxon>Flavobacteriaceae</taxon>
        <taxon>Paucihalobacter</taxon>
    </lineage>
</organism>
<dbReference type="PANTHER" id="PTHR43570:SF20">
    <property type="entry name" value="ALDEHYDE DEHYDROGENASE ALDX-RELATED"/>
    <property type="match status" value="1"/>
</dbReference>
<dbReference type="EMBL" id="VHIQ01000001">
    <property type="protein sequence ID" value="TPV35879.1"/>
    <property type="molecule type" value="Genomic_DNA"/>
</dbReference>
<evidence type="ECO:0000256" key="1">
    <source>
        <dbReference type="ARBA" id="ARBA00009986"/>
    </source>
</evidence>
<proteinExistence type="inferred from homology"/>
<dbReference type="AlphaFoldDB" id="A0A506PQK5"/>
<dbReference type="Pfam" id="PF00171">
    <property type="entry name" value="Aldedh"/>
    <property type="match status" value="1"/>
</dbReference>
<evidence type="ECO:0000256" key="3">
    <source>
        <dbReference type="ARBA" id="ARBA00023027"/>
    </source>
</evidence>
<dbReference type="GO" id="GO:0006081">
    <property type="term" value="P:aldehyde metabolic process"/>
    <property type="evidence" value="ECO:0007669"/>
    <property type="project" value="InterPro"/>
</dbReference>
<dbReference type="Gene3D" id="3.40.605.10">
    <property type="entry name" value="Aldehyde Dehydrogenase, Chain A, domain 1"/>
    <property type="match status" value="1"/>
</dbReference>
<dbReference type="InterPro" id="IPR016163">
    <property type="entry name" value="Ald_DH_C"/>
</dbReference>
<dbReference type="OrthoDB" id="9762913at2"/>
<dbReference type="InterPro" id="IPR012394">
    <property type="entry name" value="Aldehyde_DH_NAD(P)"/>
</dbReference>
<dbReference type="GO" id="GO:0004029">
    <property type="term" value="F:aldehyde dehydrogenase (NAD+) activity"/>
    <property type="evidence" value="ECO:0007669"/>
    <property type="project" value="TreeGrafter"/>
</dbReference>
<dbReference type="GO" id="GO:0005737">
    <property type="term" value="C:cytoplasm"/>
    <property type="evidence" value="ECO:0007669"/>
    <property type="project" value="TreeGrafter"/>
</dbReference>
<dbReference type="RefSeq" id="WP_140988889.1">
    <property type="nucleotide sequence ID" value="NZ_VHIQ01000001.1"/>
</dbReference>
<dbReference type="PANTHER" id="PTHR43570">
    <property type="entry name" value="ALDEHYDE DEHYDROGENASE"/>
    <property type="match status" value="1"/>
</dbReference>
<feature type="active site" evidence="5 6">
    <location>
        <position position="215"/>
    </location>
</feature>
<dbReference type="InterPro" id="IPR016162">
    <property type="entry name" value="Ald_DH_N"/>
</dbReference>
<dbReference type="Gene3D" id="3.40.309.10">
    <property type="entry name" value="Aldehyde Dehydrogenase, Chain A, domain 2"/>
    <property type="match status" value="1"/>
</dbReference>